<dbReference type="PROSITE" id="PS50943">
    <property type="entry name" value="HTH_CROC1"/>
    <property type="match status" value="1"/>
</dbReference>
<evidence type="ECO:0000313" key="3">
    <source>
        <dbReference type="Proteomes" id="UP001499987"/>
    </source>
</evidence>
<dbReference type="InterPro" id="IPR001387">
    <property type="entry name" value="Cro/C1-type_HTH"/>
</dbReference>
<dbReference type="EMBL" id="BAAALD010000004">
    <property type="protein sequence ID" value="GAA1070716.1"/>
    <property type="molecule type" value="Genomic_DNA"/>
</dbReference>
<sequence length="219" mass="23890">MPFSPPAARAHRAGLGLSPEQVAEAMAAHGVRLLSSHVAAWEAGEFLPSEEEFIALSRALWCPPAQLMGVAPATLRDFRLARELTREQAAHRIGVGAATYARAEATGRWDADGEQGLALAHVLGLPLRVLVRVTGRQDDLDRRLRQVVDGRWQAQLREVGRIVPVPHDLLGGVLAELQDEYLVPGHWGSSVPDAARPPARPLAERFWELLARRGTDVPV</sequence>
<name>A0ABP4DTE5_9ACTN</name>
<comment type="caution">
    <text evidence="2">The sequence shown here is derived from an EMBL/GenBank/DDBJ whole genome shotgun (WGS) entry which is preliminary data.</text>
</comment>
<evidence type="ECO:0000259" key="1">
    <source>
        <dbReference type="PROSITE" id="PS50943"/>
    </source>
</evidence>
<dbReference type="SUPFAM" id="SSF47413">
    <property type="entry name" value="lambda repressor-like DNA-binding domains"/>
    <property type="match status" value="1"/>
</dbReference>
<dbReference type="InterPro" id="IPR010982">
    <property type="entry name" value="Lambda_DNA-bd_dom_sf"/>
</dbReference>
<gene>
    <name evidence="2" type="ORF">GCM10009663_06920</name>
</gene>
<dbReference type="Gene3D" id="1.10.260.40">
    <property type="entry name" value="lambda repressor-like DNA-binding domains"/>
    <property type="match status" value="2"/>
</dbReference>
<dbReference type="CDD" id="cd00093">
    <property type="entry name" value="HTH_XRE"/>
    <property type="match status" value="1"/>
</dbReference>
<dbReference type="SMART" id="SM00530">
    <property type="entry name" value="HTH_XRE"/>
    <property type="match status" value="2"/>
</dbReference>
<keyword evidence="3" id="KW-1185">Reference proteome</keyword>
<proteinExistence type="predicted"/>
<accession>A0ABP4DTE5</accession>
<evidence type="ECO:0000313" key="2">
    <source>
        <dbReference type="EMBL" id="GAA1070716.1"/>
    </source>
</evidence>
<organism evidence="2 3">
    <name type="scientific">Kitasatospora arboriphila</name>
    <dbReference type="NCBI Taxonomy" id="258052"/>
    <lineage>
        <taxon>Bacteria</taxon>
        <taxon>Bacillati</taxon>
        <taxon>Actinomycetota</taxon>
        <taxon>Actinomycetes</taxon>
        <taxon>Kitasatosporales</taxon>
        <taxon>Streptomycetaceae</taxon>
        <taxon>Kitasatospora</taxon>
    </lineage>
</organism>
<feature type="domain" description="HTH cro/C1-type" evidence="1">
    <location>
        <begin position="75"/>
        <end position="130"/>
    </location>
</feature>
<reference evidence="3" key="1">
    <citation type="journal article" date="2019" name="Int. J. Syst. Evol. Microbiol.">
        <title>The Global Catalogue of Microorganisms (GCM) 10K type strain sequencing project: providing services to taxonomists for standard genome sequencing and annotation.</title>
        <authorList>
            <consortium name="The Broad Institute Genomics Platform"/>
            <consortium name="The Broad Institute Genome Sequencing Center for Infectious Disease"/>
            <person name="Wu L."/>
            <person name="Ma J."/>
        </authorList>
    </citation>
    <scope>NUCLEOTIDE SEQUENCE [LARGE SCALE GENOMIC DNA]</scope>
    <source>
        <strain evidence="3">JCM 13002</strain>
    </source>
</reference>
<dbReference type="Proteomes" id="UP001499987">
    <property type="component" value="Unassembled WGS sequence"/>
</dbReference>
<protein>
    <recommendedName>
        <fullName evidence="1">HTH cro/C1-type domain-containing protein</fullName>
    </recommendedName>
</protein>